<keyword evidence="5 8" id="KW-0040">ANK repeat</keyword>
<dbReference type="InterPro" id="IPR002110">
    <property type="entry name" value="Ankyrin_rpt"/>
</dbReference>
<evidence type="ECO:0000256" key="9">
    <source>
        <dbReference type="PROSITE-ProRule" id="PRU00192"/>
    </source>
</evidence>
<evidence type="ECO:0000256" key="3">
    <source>
        <dbReference type="ARBA" id="ARBA00022490"/>
    </source>
</evidence>
<dbReference type="PROSITE" id="PS50002">
    <property type="entry name" value="SH3"/>
    <property type="match status" value="1"/>
</dbReference>
<dbReference type="SUPFAM" id="SSF50044">
    <property type="entry name" value="SH3-domain"/>
    <property type="match status" value="1"/>
</dbReference>
<keyword evidence="3" id="KW-0963">Cytoplasm</keyword>
<dbReference type="OrthoDB" id="207120at2759"/>
<dbReference type="Pfam" id="PF12796">
    <property type="entry name" value="Ank_2"/>
    <property type="match status" value="1"/>
</dbReference>
<evidence type="ECO:0000256" key="8">
    <source>
        <dbReference type="PROSITE-ProRule" id="PRU00023"/>
    </source>
</evidence>
<evidence type="ECO:0000256" key="5">
    <source>
        <dbReference type="ARBA" id="ARBA00023043"/>
    </source>
</evidence>
<dbReference type="InterPro" id="IPR036028">
    <property type="entry name" value="SH3-like_dom_sf"/>
</dbReference>
<evidence type="ECO:0000313" key="13">
    <source>
        <dbReference type="WBParaSite" id="EVEC_0000229501-mRNA-1"/>
    </source>
</evidence>
<dbReference type="PRINTS" id="PR00452">
    <property type="entry name" value="SH3DOMAIN"/>
</dbReference>
<dbReference type="SMART" id="SM00326">
    <property type="entry name" value="SH3"/>
    <property type="match status" value="1"/>
</dbReference>
<dbReference type="AlphaFoldDB" id="A0A0N4UXM7"/>
<dbReference type="PRINTS" id="PR01415">
    <property type="entry name" value="ANKYRIN"/>
</dbReference>
<keyword evidence="4" id="KW-0677">Repeat</keyword>
<dbReference type="PANTHER" id="PTHR24155:SF10">
    <property type="entry name" value="OSTEOCLAST-STIMULATING FACTOR 1"/>
    <property type="match status" value="1"/>
</dbReference>
<dbReference type="InterPro" id="IPR036770">
    <property type="entry name" value="Ankyrin_rpt-contain_sf"/>
</dbReference>
<protein>
    <recommendedName>
        <fullName evidence="7">Osteoclast-stimulating factor 1</fullName>
    </recommendedName>
</protein>
<dbReference type="EMBL" id="UXUI01007302">
    <property type="protein sequence ID" value="VDD86860.1"/>
    <property type="molecule type" value="Genomic_DNA"/>
</dbReference>
<keyword evidence="12" id="KW-1185">Reference proteome</keyword>
<dbReference type="WBParaSite" id="EVEC_0000229501-mRNA-1">
    <property type="protein sequence ID" value="EVEC_0000229501-mRNA-1"/>
    <property type="gene ID" value="EVEC_0000229501"/>
</dbReference>
<dbReference type="PROSITE" id="PS50297">
    <property type="entry name" value="ANK_REP_REGION"/>
    <property type="match status" value="2"/>
</dbReference>
<dbReference type="Proteomes" id="UP000274131">
    <property type="component" value="Unassembled WGS sequence"/>
</dbReference>
<proteinExistence type="predicted"/>
<organism evidence="13">
    <name type="scientific">Enterobius vermicularis</name>
    <name type="common">Human pinworm</name>
    <dbReference type="NCBI Taxonomy" id="51028"/>
    <lineage>
        <taxon>Eukaryota</taxon>
        <taxon>Metazoa</taxon>
        <taxon>Ecdysozoa</taxon>
        <taxon>Nematoda</taxon>
        <taxon>Chromadorea</taxon>
        <taxon>Rhabditida</taxon>
        <taxon>Spirurina</taxon>
        <taxon>Oxyuridomorpha</taxon>
        <taxon>Oxyuroidea</taxon>
        <taxon>Oxyuridae</taxon>
        <taxon>Enterobius</taxon>
    </lineage>
</organism>
<dbReference type="PANTHER" id="PTHR24155">
    <property type="entry name" value="OSTEOCLAST-STIMULATING FACTOR 1"/>
    <property type="match status" value="1"/>
</dbReference>
<dbReference type="Gene3D" id="1.25.40.20">
    <property type="entry name" value="Ankyrin repeat-containing domain"/>
    <property type="match status" value="1"/>
</dbReference>
<evidence type="ECO:0000259" key="10">
    <source>
        <dbReference type="PROSITE" id="PS50002"/>
    </source>
</evidence>
<comment type="function">
    <text evidence="6">Induces bone resorption, acting probably through a signaling cascade which results in the secretion of factor(s) enhancing osteoclast formation and activity.</text>
</comment>
<comment type="subcellular location">
    <subcellularLocation>
        <location evidence="1">Cytoplasm</location>
    </subcellularLocation>
</comment>
<evidence type="ECO:0000256" key="1">
    <source>
        <dbReference type="ARBA" id="ARBA00004496"/>
    </source>
</evidence>
<reference evidence="11 12" key="2">
    <citation type="submission" date="2018-10" db="EMBL/GenBank/DDBJ databases">
        <authorList>
            <consortium name="Pathogen Informatics"/>
        </authorList>
    </citation>
    <scope>NUCLEOTIDE SEQUENCE [LARGE SCALE GENOMIC DNA]</scope>
</reference>
<gene>
    <name evidence="11" type="ORF">EVEC_LOCUS2003</name>
</gene>
<keyword evidence="2 9" id="KW-0728">SH3 domain</keyword>
<feature type="domain" description="SH3" evidence="10">
    <location>
        <begin position="14"/>
        <end position="74"/>
    </location>
</feature>
<sequence length="215" mass="23682">MGDSVPPEPAPKPGRVTVYRALYDYKARSEREMSFNEGDLLYVTDGCVYDDWLSARCGGETGLIPKNYVKNAEFIAYPMHDAAKRGNISFVKECLNNAVSPNGLDKSGSTPLYWASYGGHVDIVKLLVDLPNMSISAQNKLGDTALHAAAWKSQPQCVQLLLEHGAKTTIRNNQNKYPIDMAKDPECCALIQVAMRTPVETEKNEYLSGSSEDES</sequence>
<evidence type="ECO:0000256" key="6">
    <source>
        <dbReference type="ARBA" id="ARBA00037432"/>
    </source>
</evidence>
<feature type="repeat" description="ANK" evidence="8">
    <location>
        <begin position="107"/>
        <end position="129"/>
    </location>
</feature>
<dbReference type="Gene3D" id="2.30.30.40">
    <property type="entry name" value="SH3 Domains"/>
    <property type="match status" value="1"/>
</dbReference>
<dbReference type="STRING" id="51028.A0A0N4UXM7"/>
<dbReference type="GO" id="GO:0007165">
    <property type="term" value="P:signal transduction"/>
    <property type="evidence" value="ECO:0007669"/>
    <property type="project" value="TreeGrafter"/>
</dbReference>
<accession>A0A0N4UXM7</accession>
<dbReference type="GO" id="GO:0005737">
    <property type="term" value="C:cytoplasm"/>
    <property type="evidence" value="ECO:0007669"/>
    <property type="project" value="UniProtKB-SubCell"/>
</dbReference>
<feature type="repeat" description="ANK" evidence="8">
    <location>
        <begin position="141"/>
        <end position="173"/>
    </location>
</feature>
<evidence type="ECO:0000313" key="12">
    <source>
        <dbReference type="Proteomes" id="UP000274131"/>
    </source>
</evidence>
<reference evidence="13" key="1">
    <citation type="submission" date="2017-02" db="UniProtKB">
        <authorList>
            <consortium name="WormBaseParasite"/>
        </authorList>
    </citation>
    <scope>IDENTIFICATION</scope>
</reference>
<dbReference type="PROSITE" id="PS50088">
    <property type="entry name" value="ANK_REPEAT"/>
    <property type="match status" value="2"/>
</dbReference>
<dbReference type="SUPFAM" id="SSF48403">
    <property type="entry name" value="Ankyrin repeat"/>
    <property type="match status" value="1"/>
</dbReference>
<evidence type="ECO:0000256" key="2">
    <source>
        <dbReference type="ARBA" id="ARBA00022443"/>
    </source>
</evidence>
<evidence type="ECO:0000313" key="11">
    <source>
        <dbReference type="EMBL" id="VDD86860.1"/>
    </source>
</evidence>
<evidence type="ECO:0000256" key="4">
    <source>
        <dbReference type="ARBA" id="ARBA00022737"/>
    </source>
</evidence>
<dbReference type="SMART" id="SM00248">
    <property type="entry name" value="ANK"/>
    <property type="match status" value="3"/>
</dbReference>
<evidence type="ECO:0000256" key="7">
    <source>
        <dbReference type="ARBA" id="ARBA00040640"/>
    </source>
</evidence>
<dbReference type="InterPro" id="IPR001452">
    <property type="entry name" value="SH3_domain"/>
</dbReference>
<dbReference type="Pfam" id="PF14604">
    <property type="entry name" value="SH3_9"/>
    <property type="match status" value="1"/>
</dbReference>
<name>A0A0N4UXM7_ENTVE</name>